<reference evidence="10 11" key="1">
    <citation type="submission" date="2017-09" db="EMBL/GenBank/DDBJ databases">
        <title>Mesorhizobum sanjuanii sp. nov. isolated from nodules of Lotus tenuis in saline-alkaline lowlands of Flooding Pampa.</title>
        <authorList>
            <person name="Sannazzaro A.I."/>
            <person name="Torres Tejerizo G.A."/>
            <person name="Fontana F."/>
            <person name="Cumpa Velazquez L.M."/>
            <person name="Hansen L."/>
            <person name="Pistorio M."/>
            <person name="Estrella M.J."/>
        </authorList>
    </citation>
    <scope>NUCLEOTIDE SEQUENCE [LARGE SCALE GENOMIC DNA]</scope>
    <source>
        <strain evidence="10 11">BSA136</strain>
    </source>
</reference>
<evidence type="ECO:0000256" key="6">
    <source>
        <dbReference type="ARBA" id="ARBA00022989"/>
    </source>
</evidence>
<feature type="transmembrane region" description="Helical" evidence="8">
    <location>
        <begin position="104"/>
        <end position="123"/>
    </location>
</feature>
<dbReference type="Proteomes" id="UP000219182">
    <property type="component" value="Unassembled WGS sequence"/>
</dbReference>
<dbReference type="InterPro" id="IPR035906">
    <property type="entry name" value="MetI-like_sf"/>
</dbReference>
<comment type="similarity">
    <text evidence="2">Belongs to the binding-protein-dependent transport system permease family. CysTW subfamily.</text>
</comment>
<accession>A0A2A6FLV9</accession>
<keyword evidence="7 8" id="KW-0472">Membrane</keyword>
<feature type="transmembrane region" description="Helical" evidence="8">
    <location>
        <begin position="256"/>
        <end position="278"/>
    </location>
</feature>
<evidence type="ECO:0000256" key="7">
    <source>
        <dbReference type="ARBA" id="ARBA00023136"/>
    </source>
</evidence>
<keyword evidence="5 8" id="KW-0812">Transmembrane</keyword>
<evidence type="ECO:0000313" key="11">
    <source>
        <dbReference type="Proteomes" id="UP000219182"/>
    </source>
</evidence>
<evidence type="ECO:0000256" key="3">
    <source>
        <dbReference type="ARBA" id="ARBA00022448"/>
    </source>
</evidence>
<feature type="transmembrane region" description="Helical" evidence="8">
    <location>
        <begin position="12"/>
        <end position="31"/>
    </location>
</feature>
<feature type="transmembrane region" description="Helical" evidence="8">
    <location>
        <begin position="198"/>
        <end position="227"/>
    </location>
</feature>
<evidence type="ECO:0000313" key="10">
    <source>
        <dbReference type="EMBL" id="PDQ22814.1"/>
    </source>
</evidence>
<evidence type="ECO:0000259" key="9">
    <source>
        <dbReference type="PROSITE" id="PS50928"/>
    </source>
</evidence>
<comment type="caution">
    <text evidence="10">The sequence shown here is derived from an EMBL/GenBank/DDBJ whole genome shotgun (WGS) entry which is preliminary data.</text>
</comment>
<feature type="transmembrane region" description="Helical" evidence="8">
    <location>
        <begin position="150"/>
        <end position="177"/>
    </location>
</feature>
<dbReference type="PANTHER" id="PTHR42929:SF5">
    <property type="entry name" value="ABC TRANSPORTER PERMEASE PROTEIN"/>
    <property type="match status" value="1"/>
</dbReference>
<comment type="subcellular location">
    <subcellularLocation>
        <location evidence="1 8">Cell membrane</location>
        <topology evidence="1 8">Multi-pass membrane protein</topology>
    </subcellularLocation>
</comment>
<organism evidence="10 11">
    <name type="scientific">Mesorhizobium sanjuanii</name>
    <dbReference type="NCBI Taxonomy" id="2037900"/>
    <lineage>
        <taxon>Bacteria</taxon>
        <taxon>Pseudomonadati</taxon>
        <taxon>Pseudomonadota</taxon>
        <taxon>Alphaproteobacteria</taxon>
        <taxon>Hyphomicrobiales</taxon>
        <taxon>Phyllobacteriaceae</taxon>
        <taxon>Mesorhizobium</taxon>
    </lineage>
</organism>
<dbReference type="PROSITE" id="PS50928">
    <property type="entry name" value="ABC_TM1"/>
    <property type="match status" value="1"/>
</dbReference>
<gene>
    <name evidence="10" type="ORF">CN311_01560</name>
</gene>
<keyword evidence="11" id="KW-1185">Reference proteome</keyword>
<evidence type="ECO:0000256" key="4">
    <source>
        <dbReference type="ARBA" id="ARBA00022475"/>
    </source>
</evidence>
<dbReference type="SUPFAM" id="SSF161098">
    <property type="entry name" value="MetI-like"/>
    <property type="match status" value="1"/>
</dbReference>
<keyword evidence="6 8" id="KW-1133">Transmembrane helix</keyword>
<dbReference type="EMBL" id="NWQG01000007">
    <property type="protein sequence ID" value="PDQ22814.1"/>
    <property type="molecule type" value="Genomic_DNA"/>
</dbReference>
<feature type="domain" description="ABC transmembrane type-1" evidence="9">
    <location>
        <begin position="69"/>
        <end position="275"/>
    </location>
</feature>
<dbReference type="InterPro" id="IPR000515">
    <property type="entry name" value="MetI-like"/>
</dbReference>
<evidence type="ECO:0000256" key="1">
    <source>
        <dbReference type="ARBA" id="ARBA00004651"/>
    </source>
</evidence>
<evidence type="ECO:0000256" key="8">
    <source>
        <dbReference type="RuleBase" id="RU363032"/>
    </source>
</evidence>
<dbReference type="AlphaFoldDB" id="A0A2A6FLV9"/>
<sequence length="288" mass="31014">MMPARRKGLGPLVLIAPAAVLLGMFLVLPYLNIVVMSFRVPGQGTPYGAGFTIGNYTKFFADSFYLLQVANTLWIGLITTAICLVVGFPVAWQLARGAMRFRALAYGLVLSPLLVGIVIRSYGWTILLGNAGLINRTLTGMGLIDRPLPLMYNALGIVIALVHVFLPFMILPIMAAIQGVDPSLESAARSLGASRFTAFRRIVLPLCLPGIQAGCILVFVLSLSAYVTPSLIGGLRVKTMAVTVVDALIDTFQWPWGSALALMLSVTGALCVVIFARLTRMKWKAART</sequence>
<evidence type="ECO:0000256" key="2">
    <source>
        <dbReference type="ARBA" id="ARBA00007069"/>
    </source>
</evidence>
<proteinExistence type="inferred from homology"/>
<keyword evidence="4" id="KW-1003">Cell membrane</keyword>
<protein>
    <submittedName>
        <fullName evidence="10">ABC transporter permease</fullName>
    </submittedName>
</protein>
<name>A0A2A6FLV9_9HYPH</name>
<dbReference type="PANTHER" id="PTHR42929">
    <property type="entry name" value="INNER MEMBRANE ABC TRANSPORTER PERMEASE PROTEIN YDCU-RELATED-RELATED"/>
    <property type="match status" value="1"/>
</dbReference>
<dbReference type="CDD" id="cd06261">
    <property type="entry name" value="TM_PBP2"/>
    <property type="match status" value="1"/>
</dbReference>
<dbReference type="GO" id="GO:0055085">
    <property type="term" value="P:transmembrane transport"/>
    <property type="evidence" value="ECO:0007669"/>
    <property type="project" value="InterPro"/>
</dbReference>
<dbReference type="RefSeq" id="WP_097571685.1">
    <property type="nucleotide sequence ID" value="NZ_NWQG01000007.1"/>
</dbReference>
<dbReference type="Pfam" id="PF00528">
    <property type="entry name" value="BPD_transp_1"/>
    <property type="match status" value="1"/>
</dbReference>
<dbReference type="GO" id="GO:0005886">
    <property type="term" value="C:plasma membrane"/>
    <property type="evidence" value="ECO:0007669"/>
    <property type="project" value="UniProtKB-SubCell"/>
</dbReference>
<keyword evidence="3 8" id="KW-0813">Transport</keyword>
<dbReference type="Gene3D" id="1.10.3720.10">
    <property type="entry name" value="MetI-like"/>
    <property type="match status" value="1"/>
</dbReference>
<evidence type="ECO:0000256" key="5">
    <source>
        <dbReference type="ARBA" id="ARBA00022692"/>
    </source>
</evidence>
<feature type="transmembrane region" description="Helical" evidence="8">
    <location>
        <begin position="73"/>
        <end position="92"/>
    </location>
</feature>